<dbReference type="PROSITE" id="PS50102">
    <property type="entry name" value="RRM"/>
    <property type="match status" value="1"/>
</dbReference>
<feature type="coiled-coil region" evidence="2">
    <location>
        <begin position="1178"/>
        <end position="1226"/>
    </location>
</feature>
<dbReference type="InterPro" id="IPR000504">
    <property type="entry name" value="RRM_dom"/>
</dbReference>
<feature type="compositionally biased region" description="Low complexity" evidence="3">
    <location>
        <begin position="81"/>
        <end position="100"/>
    </location>
</feature>
<protein>
    <recommendedName>
        <fullName evidence="4">RRM domain-containing protein</fullName>
    </recommendedName>
</protein>
<comment type="caution">
    <text evidence="5">The sequence shown here is derived from an EMBL/GenBank/DDBJ whole genome shotgun (WGS) entry which is preliminary data.</text>
</comment>
<evidence type="ECO:0000259" key="4">
    <source>
        <dbReference type="PROSITE" id="PS50102"/>
    </source>
</evidence>
<dbReference type="EMBL" id="MCFH01000010">
    <property type="protein sequence ID" value="ORX54692.1"/>
    <property type="molecule type" value="Genomic_DNA"/>
</dbReference>
<keyword evidence="2" id="KW-0175">Coiled coil</keyword>
<keyword evidence="6" id="KW-1185">Reference proteome</keyword>
<dbReference type="AlphaFoldDB" id="A0A1Y1VFZ3"/>
<accession>A0A1Y1VFZ3</accession>
<keyword evidence="1" id="KW-0694">RNA-binding</keyword>
<feature type="domain" description="RRM" evidence="4">
    <location>
        <begin position="157"/>
        <end position="221"/>
    </location>
</feature>
<evidence type="ECO:0000313" key="6">
    <source>
        <dbReference type="Proteomes" id="UP000193719"/>
    </source>
</evidence>
<evidence type="ECO:0000256" key="1">
    <source>
        <dbReference type="PROSITE-ProRule" id="PRU00176"/>
    </source>
</evidence>
<dbReference type="SUPFAM" id="SSF54928">
    <property type="entry name" value="RNA-binding domain, RBD"/>
    <property type="match status" value="1"/>
</dbReference>
<reference evidence="5 6" key="2">
    <citation type="submission" date="2016-08" db="EMBL/GenBank/DDBJ databases">
        <title>Pervasive Adenine N6-methylation of Active Genes in Fungi.</title>
        <authorList>
            <consortium name="DOE Joint Genome Institute"/>
            <person name="Mondo S.J."/>
            <person name="Dannebaum R.O."/>
            <person name="Kuo R.C."/>
            <person name="Labutti K."/>
            <person name="Haridas S."/>
            <person name="Kuo A."/>
            <person name="Salamov A."/>
            <person name="Ahrendt S.R."/>
            <person name="Lipzen A."/>
            <person name="Sullivan W."/>
            <person name="Andreopoulos W.B."/>
            <person name="Clum A."/>
            <person name="Lindquist E."/>
            <person name="Daum C."/>
            <person name="Ramamoorthy G.K."/>
            <person name="Gryganskyi A."/>
            <person name="Culley D."/>
            <person name="Magnuson J.K."/>
            <person name="James T.Y."/>
            <person name="O'Malley M.A."/>
            <person name="Stajich J.E."/>
            <person name="Spatafora J.W."/>
            <person name="Visel A."/>
            <person name="Grigoriev I.V."/>
        </authorList>
    </citation>
    <scope>NUCLEOTIDE SEQUENCE [LARGE SCALE GENOMIC DNA]</scope>
    <source>
        <strain evidence="6">finn</strain>
    </source>
</reference>
<dbReference type="Proteomes" id="UP000193719">
    <property type="component" value="Unassembled WGS sequence"/>
</dbReference>
<feature type="compositionally biased region" description="Low complexity" evidence="3">
    <location>
        <begin position="1072"/>
        <end position="1086"/>
    </location>
</feature>
<evidence type="ECO:0000313" key="5">
    <source>
        <dbReference type="EMBL" id="ORX54692.1"/>
    </source>
</evidence>
<proteinExistence type="predicted"/>
<organism evidence="5 6">
    <name type="scientific">Piromyces finnis</name>
    <dbReference type="NCBI Taxonomy" id="1754191"/>
    <lineage>
        <taxon>Eukaryota</taxon>
        <taxon>Fungi</taxon>
        <taxon>Fungi incertae sedis</taxon>
        <taxon>Chytridiomycota</taxon>
        <taxon>Chytridiomycota incertae sedis</taxon>
        <taxon>Neocallimastigomycetes</taxon>
        <taxon>Neocallimastigales</taxon>
        <taxon>Neocallimastigaceae</taxon>
        <taxon>Piromyces</taxon>
    </lineage>
</organism>
<gene>
    <name evidence="5" type="ORF">BCR36DRAFT_321915</name>
</gene>
<dbReference type="GO" id="GO:0003723">
    <property type="term" value="F:RNA binding"/>
    <property type="evidence" value="ECO:0007669"/>
    <property type="project" value="UniProtKB-UniRule"/>
</dbReference>
<reference evidence="5 6" key="1">
    <citation type="submission" date="2016-08" db="EMBL/GenBank/DDBJ databases">
        <title>Genomes of anaerobic fungi encode conserved fungal cellulosomes for biomass hydrolysis.</title>
        <authorList>
            <consortium name="DOE Joint Genome Institute"/>
            <person name="Haitjema C.H."/>
            <person name="Gilmore S.P."/>
            <person name="Henske J.K."/>
            <person name="Solomon K.V."/>
            <person name="De Groot R."/>
            <person name="Kuo A."/>
            <person name="Mondo S.J."/>
            <person name="Salamov A.A."/>
            <person name="Labutti K."/>
            <person name="Zhao Z."/>
            <person name="Chiniquy J."/>
            <person name="Barry K."/>
            <person name="Brewer H.M."/>
            <person name="Purvine S.O."/>
            <person name="Wright A.T."/>
            <person name="Boxma B."/>
            <person name="Van Alen T."/>
            <person name="Hackstein J.H."/>
            <person name="Baker S.E."/>
            <person name="Grigoriev I.V."/>
            <person name="O'Malley M.A."/>
        </authorList>
    </citation>
    <scope>NUCLEOTIDE SEQUENCE [LARGE SCALE GENOMIC DNA]</scope>
    <source>
        <strain evidence="6">finn</strain>
    </source>
</reference>
<feature type="region of interest" description="Disordered" evidence="3">
    <location>
        <begin position="1065"/>
        <end position="1086"/>
    </location>
</feature>
<sequence length="1230" mass="134761">MSDSNKVNENYSVAADALIANVLQQEPASFLNDKVDSIKKTSLKPQKPLKMKEINDVDDKLANAPNAENAPLYDNSDENITNTGGTTTANNGSDNASINTSASSLNANSTYFGNRSNQNINGVKKSFEKRYNSISFSPNVNIHSSILNSSPILKPKKTLHVTNFTMNKCALRNLLLSFSGFKTVAFYQDYCFVVFADIESATAAAEQLLAKTKLKVNFSKADYIPNVVSQSSIGNPNSILHVTNYPTSTTETEMIEMYSSYPGYLHIHFSKNFSLVYYQDIASAKNVLQHMNQTTNFTTIYSIKNANNSPINMNNNYHNNVPNGPPPFNPMMNNAYRSMSVNGGLVMANGYPPPVSATVPTTSNFNANGVINHPHNNNGQNSINVSSNTGPNSSFIKYNNSNSNLAGMVNTSNTNMNNYGPNGGNSNNSNTIFGFNNNSGGNMNSNGIVNPPVKMNSMPPNINNMSYFGGMSKPMNLSSNYAKNQNNMTRKHSTGTDLSNKLLHLNMTCTTGGSNDKEEDNNISDIIKSSISQSKSETNLSGLLNRKESTPLMTSLEPNIINNGNSNSGVTSPFFKKSSLYEDLNGLKSTNSNQLLSASNFGIERNEFLSSRKFSNASSILMENNGQNSTIGMVNSMYDNNTNYSSNNKFMIPPDVSFTHEYGKNTGFNSILPLQNYGNYPEGQQPPPMPNKENNLTVGNGSKVNMSDKISKDLFNQMNYSSINDPDTLFNNLNRTLSDSALNQNKLFEDESDVGNTSMNLSATTEKLHSSVGLHQGNSTSSFNMTNPANNEKLPFVSLTMSKHGSILPGGNNSESIRTSIKQNSLSSVDLMGMTNLYNGPINSNSFQNPLLNSTLSSTRSNSSSPYIDLNHNNNLLSASGIGNTSFSSINGLPSILNKSRSFCAINSLTNDSNKNPNDLSFTSIFSSTDKKDNNSSLDGGITVMNNRYGVESPKSIYESGLKNLKINDISYDDNIEKCKSVGVIGESALKSNDKTNGDNDNFDNDFNLKVNNAFSAKDISSSYSDSSINENDFIEFIANKRSESKKENVKLDKNTKINSNDTLEVEGKELNNNNTSQKSSLSSVTSPTIIYSPTYNEKSELSIDEVIFNNNKVSSSSSSSTTQINSKINNLSYSTLINPSSNESIFNSTKDISSDENTLQNDTKTLQEDTKTNEDLIKQLYVKIDQLQKENEELSKANNYHLFLISKLENQLEMSRTENNSLKEQLNRL</sequence>
<name>A0A1Y1VFZ3_9FUNG</name>
<feature type="region of interest" description="Disordered" evidence="3">
    <location>
        <begin position="63"/>
        <end position="100"/>
    </location>
</feature>
<evidence type="ECO:0000256" key="3">
    <source>
        <dbReference type="SAM" id="MobiDB-lite"/>
    </source>
</evidence>
<dbReference type="OrthoDB" id="431169at2759"/>
<dbReference type="Gene3D" id="3.30.70.330">
    <property type="match status" value="2"/>
</dbReference>
<dbReference type="STRING" id="1754191.A0A1Y1VFZ3"/>
<dbReference type="InterPro" id="IPR035979">
    <property type="entry name" value="RBD_domain_sf"/>
</dbReference>
<dbReference type="InterPro" id="IPR012677">
    <property type="entry name" value="Nucleotide-bd_a/b_plait_sf"/>
</dbReference>
<evidence type="ECO:0000256" key="2">
    <source>
        <dbReference type="SAM" id="Coils"/>
    </source>
</evidence>